<dbReference type="AlphaFoldDB" id="A0AAD5RPJ0"/>
<protein>
    <recommendedName>
        <fullName evidence="8">TLC domain-containing protein</fullName>
    </recommendedName>
</protein>
<evidence type="ECO:0000256" key="4">
    <source>
        <dbReference type="ARBA" id="ARBA00023136"/>
    </source>
</evidence>
<dbReference type="InterPro" id="IPR050846">
    <property type="entry name" value="TLCD"/>
</dbReference>
<feature type="transmembrane region" description="Helical" evidence="7">
    <location>
        <begin position="110"/>
        <end position="130"/>
    </location>
</feature>
<evidence type="ECO:0000256" key="2">
    <source>
        <dbReference type="ARBA" id="ARBA00022692"/>
    </source>
</evidence>
<dbReference type="PANTHER" id="PTHR13439">
    <property type="entry name" value="CT120 PROTEIN"/>
    <property type="match status" value="1"/>
</dbReference>
<comment type="subcellular location">
    <subcellularLocation>
        <location evidence="1">Membrane</location>
        <topology evidence="1">Multi-pass membrane protein</topology>
    </subcellularLocation>
</comment>
<proteinExistence type="predicted"/>
<evidence type="ECO:0000256" key="7">
    <source>
        <dbReference type="SAM" id="Phobius"/>
    </source>
</evidence>
<name>A0AAD5RPJ0_9PEZI</name>
<evidence type="ECO:0000259" key="8">
    <source>
        <dbReference type="PROSITE" id="PS50922"/>
    </source>
</evidence>
<keyword evidence="3 7" id="KW-1133">Transmembrane helix</keyword>
<feature type="transmembrane region" description="Helical" evidence="7">
    <location>
        <begin position="259"/>
        <end position="280"/>
    </location>
</feature>
<dbReference type="GO" id="GO:0016020">
    <property type="term" value="C:membrane"/>
    <property type="evidence" value="ECO:0007669"/>
    <property type="project" value="UniProtKB-SubCell"/>
</dbReference>
<feature type="transmembrane region" description="Helical" evidence="7">
    <location>
        <begin position="72"/>
        <end position="95"/>
    </location>
</feature>
<keyword evidence="2 5" id="KW-0812">Transmembrane</keyword>
<keyword evidence="10" id="KW-1185">Reference proteome</keyword>
<evidence type="ECO:0000313" key="10">
    <source>
        <dbReference type="Proteomes" id="UP001201980"/>
    </source>
</evidence>
<evidence type="ECO:0000313" key="9">
    <source>
        <dbReference type="EMBL" id="KAJ2899711.1"/>
    </source>
</evidence>
<feature type="transmembrane region" description="Helical" evidence="7">
    <location>
        <begin position="200"/>
        <end position="220"/>
    </location>
</feature>
<feature type="transmembrane region" description="Helical" evidence="7">
    <location>
        <begin position="36"/>
        <end position="60"/>
    </location>
</feature>
<dbReference type="Pfam" id="PF03798">
    <property type="entry name" value="TRAM_LAG1_CLN8"/>
    <property type="match status" value="1"/>
</dbReference>
<sequence>MRDPFPIPPSQALASSVEPLASYFSLTTLPLHIHEVLAACVLYTVINVVVSPALSTWLFPNHYGKMSATKKLNWDVHVVSFIQAILINSLALWVIWVDTERSSMDPSERVYGYTGAAGMIQALAAGYFLWDLVITAIYLPVFGMGMLTHAVSALTVFSFGFRPFVNYYGCVFILWELSSPFLNIHWFCDKLGMTGSRLQLYNGFALIFTFFSCRLVYGTYQSTRVFSDVWTALHQPEAPTNDPSGVLLFSDPKTPVPTWLAVVYLGSNITLNTLNFFWFFKMIEAVRKRFVPKPEAAPVHANMSIDSASTNGEVVGKKPAIWPVPTSATAISNISEGLRQRIDNAEDNSSDSADEVPPVT</sequence>
<feature type="transmembrane region" description="Helical" evidence="7">
    <location>
        <begin position="165"/>
        <end position="188"/>
    </location>
</feature>
<dbReference type="Proteomes" id="UP001201980">
    <property type="component" value="Unassembled WGS sequence"/>
</dbReference>
<organism evidence="9 10">
    <name type="scientific">Zalerion maritima</name>
    <dbReference type="NCBI Taxonomy" id="339359"/>
    <lineage>
        <taxon>Eukaryota</taxon>
        <taxon>Fungi</taxon>
        <taxon>Dikarya</taxon>
        <taxon>Ascomycota</taxon>
        <taxon>Pezizomycotina</taxon>
        <taxon>Sordariomycetes</taxon>
        <taxon>Lulworthiomycetidae</taxon>
        <taxon>Lulworthiales</taxon>
        <taxon>Lulworthiaceae</taxon>
        <taxon>Zalerion</taxon>
    </lineage>
</organism>
<evidence type="ECO:0000256" key="1">
    <source>
        <dbReference type="ARBA" id="ARBA00004141"/>
    </source>
</evidence>
<feature type="domain" description="TLC" evidence="8">
    <location>
        <begin position="69"/>
        <end position="291"/>
    </location>
</feature>
<accession>A0AAD5RPJ0</accession>
<keyword evidence="4 5" id="KW-0472">Membrane</keyword>
<evidence type="ECO:0000256" key="6">
    <source>
        <dbReference type="SAM" id="MobiDB-lite"/>
    </source>
</evidence>
<reference evidence="9" key="1">
    <citation type="submission" date="2022-07" db="EMBL/GenBank/DDBJ databases">
        <title>Draft genome sequence of Zalerion maritima ATCC 34329, a (micro)plastics degrading marine fungus.</title>
        <authorList>
            <person name="Paco A."/>
            <person name="Goncalves M.F.M."/>
            <person name="Rocha-Santos T.A.P."/>
            <person name="Alves A."/>
        </authorList>
    </citation>
    <scope>NUCLEOTIDE SEQUENCE</scope>
    <source>
        <strain evidence="9">ATCC 34329</strain>
    </source>
</reference>
<dbReference type="GO" id="GO:0055088">
    <property type="term" value="P:lipid homeostasis"/>
    <property type="evidence" value="ECO:0007669"/>
    <property type="project" value="TreeGrafter"/>
</dbReference>
<dbReference type="EMBL" id="JAKWBI020000190">
    <property type="protein sequence ID" value="KAJ2899711.1"/>
    <property type="molecule type" value="Genomic_DNA"/>
</dbReference>
<dbReference type="GO" id="GO:0005783">
    <property type="term" value="C:endoplasmic reticulum"/>
    <property type="evidence" value="ECO:0007669"/>
    <property type="project" value="TreeGrafter"/>
</dbReference>
<gene>
    <name evidence="9" type="ORF">MKZ38_002904</name>
</gene>
<dbReference type="PANTHER" id="PTHR13439:SF0">
    <property type="entry name" value="TOPOISOMERASE I DAMAGE AFFECTED PROTEIN 4"/>
    <property type="match status" value="1"/>
</dbReference>
<evidence type="ECO:0000256" key="3">
    <source>
        <dbReference type="ARBA" id="ARBA00022989"/>
    </source>
</evidence>
<dbReference type="PROSITE" id="PS50922">
    <property type="entry name" value="TLC"/>
    <property type="match status" value="1"/>
</dbReference>
<feature type="compositionally biased region" description="Acidic residues" evidence="6">
    <location>
        <begin position="345"/>
        <end position="354"/>
    </location>
</feature>
<feature type="region of interest" description="Disordered" evidence="6">
    <location>
        <begin position="340"/>
        <end position="360"/>
    </location>
</feature>
<dbReference type="InterPro" id="IPR006634">
    <property type="entry name" value="TLC-dom"/>
</dbReference>
<feature type="transmembrane region" description="Helical" evidence="7">
    <location>
        <begin position="137"/>
        <end position="159"/>
    </location>
</feature>
<comment type="caution">
    <text evidence="9">The sequence shown here is derived from an EMBL/GenBank/DDBJ whole genome shotgun (WGS) entry which is preliminary data.</text>
</comment>
<evidence type="ECO:0000256" key="5">
    <source>
        <dbReference type="PROSITE-ProRule" id="PRU00205"/>
    </source>
</evidence>
<dbReference type="SMART" id="SM00724">
    <property type="entry name" value="TLC"/>
    <property type="match status" value="1"/>
</dbReference>